<feature type="compositionally biased region" description="Pro residues" evidence="6">
    <location>
        <begin position="367"/>
        <end position="376"/>
    </location>
</feature>
<protein>
    <recommendedName>
        <fullName evidence="7">TF-B3 domain-containing protein</fullName>
    </recommendedName>
</protein>
<evidence type="ECO:0000256" key="1">
    <source>
        <dbReference type="ARBA" id="ARBA00004123"/>
    </source>
</evidence>
<keyword evidence="9" id="KW-1185">Reference proteome</keyword>
<dbReference type="SMART" id="SM01019">
    <property type="entry name" value="B3"/>
    <property type="match status" value="1"/>
</dbReference>
<organism evidence="8 9">
    <name type="scientific">Trapa natans</name>
    <name type="common">Water chestnut</name>
    <dbReference type="NCBI Taxonomy" id="22666"/>
    <lineage>
        <taxon>Eukaryota</taxon>
        <taxon>Viridiplantae</taxon>
        <taxon>Streptophyta</taxon>
        <taxon>Embryophyta</taxon>
        <taxon>Tracheophyta</taxon>
        <taxon>Spermatophyta</taxon>
        <taxon>Magnoliopsida</taxon>
        <taxon>eudicotyledons</taxon>
        <taxon>Gunneridae</taxon>
        <taxon>Pentapetalae</taxon>
        <taxon>rosids</taxon>
        <taxon>malvids</taxon>
        <taxon>Myrtales</taxon>
        <taxon>Lythraceae</taxon>
        <taxon>Trapa</taxon>
    </lineage>
</organism>
<dbReference type="CDD" id="cd10017">
    <property type="entry name" value="B3_DNA"/>
    <property type="match status" value="1"/>
</dbReference>
<reference evidence="8 9" key="1">
    <citation type="journal article" date="2023" name="Hortic Res">
        <title>Pangenome of water caltrop reveals structural variations and asymmetric subgenome divergence after allopolyploidization.</title>
        <authorList>
            <person name="Zhang X."/>
            <person name="Chen Y."/>
            <person name="Wang L."/>
            <person name="Yuan Y."/>
            <person name="Fang M."/>
            <person name="Shi L."/>
            <person name="Lu R."/>
            <person name="Comes H.P."/>
            <person name="Ma Y."/>
            <person name="Chen Y."/>
            <person name="Huang G."/>
            <person name="Zhou Y."/>
            <person name="Zheng Z."/>
            <person name="Qiu Y."/>
        </authorList>
    </citation>
    <scope>NUCLEOTIDE SEQUENCE [LARGE SCALE GENOMIC DNA]</scope>
    <source>
        <strain evidence="8">F231</strain>
    </source>
</reference>
<dbReference type="GO" id="GO:0003677">
    <property type="term" value="F:DNA binding"/>
    <property type="evidence" value="ECO:0007669"/>
    <property type="project" value="UniProtKB-KW"/>
</dbReference>
<dbReference type="GO" id="GO:0003700">
    <property type="term" value="F:DNA-binding transcription factor activity"/>
    <property type="evidence" value="ECO:0007669"/>
    <property type="project" value="InterPro"/>
</dbReference>
<evidence type="ECO:0000313" key="9">
    <source>
        <dbReference type="Proteomes" id="UP001346149"/>
    </source>
</evidence>
<dbReference type="PANTHER" id="PTHR31140">
    <property type="entry name" value="B3 DOMAIN-CONTAINING TRANSCRIPTION FACTOR ABI3"/>
    <property type="match status" value="1"/>
</dbReference>
<gene>
    <name evidence="8" type="ORF">SAY86_000172</name>
</gene>
<evidence type="ECO:0000313" key="8">
    <source>
        <dbReference type="EMBL" id="KAK4801969.1"/>
    </source>
</evidence>
<feature type="compositionally biased region" description="Low complexity" evidence="6">
    <location>
        <begin position="414"/>
        <end position="425"/>
    </location>
</feature>
<keyword evidence="5" id="KW-0539">Nucleus</keyword>
<evidence type="ECO:0000259" key="7">
    <source>
        <dbReference type="PROSITE" id="PS50863"/>
    </source>
</evidence>
<dbReference type="Gene3D" id="2.40.330.10">
    <property type="entry name" value="DNA-binding pseudobarrel domain"/>
    <property type="match status" value="1"/>
</dbReference>
<dbReference type="PANTHER" id="PTHR31140:SF2">
    <property type="entry name" value="B3 DOMAIN-CONTAINING TRANSCRIPTION FACTOR NGA2"/>
    <property type="match status" value="1"/>
</dbReference>
<feature type="compositionally biased region" description="Low complexity" evidence="6">
    <location>
        <begin position="1"/>
        <end position="17"/>
    </location>
</feature>
<dbReference type="PROSITE" id="PS50863">
    <property type="entry name" value="B3"/>
    <property type="match status" value="1"/>
</dbReference>
<keyword evidence="3" id="KW-0238">DNA-binding</keyword>
<evidence type="ECO:0000256" key="2">
    <source>
        <dbReference type="ARBA" id="ARBA00023015"/>
    </source>
</evidence>
<comment type="caution">
    <text evidence="8">The sequence shown here is derived from an EMBL/GenBank/DDBJ whole genome shotgun (WGS) entry which is preliminary data.</text>
</comment>
<evidence type="ECO:0000256" key="3">
    <source>
        <dbReference type="ARBA" id="ARBA00023125"/>
    </source>
</evidence>
<dbReference type="InterPro" id="IPR044800">
    <property type="entry name" value="LEC2-like"/>
</dbReference>
<accession>A0AAN7MAF4</accession>
<dbReference type="FunFam" id="2.40.330.10:FF:000002">
    <property type="entry name" value="B3 domain-containing protein"/>
    <property type="match status" value="1"/>
</dbReference>
<evidence type="ECO:0000256" key="5">
    <source>
        <dbReference type="ARBA" id="ARBA00023242"/>
    </source>
</evidence>
<dbReference type="InterPro" id="IPR003340">
    <property type="entry name" value="B3_DNA-bd"/>
</dbReference>
<dbReference type="Pfam" id="PF02362">
    <property type="entry name" value="B3"/>
    <property type="match status" value="1"/>
</dbReference>
<dbReference type="GO" id="GO:0005634">
    <property type="term" value="C:nucleus"/>
    <property type="evidence" value="ECO:0007669"/>
    <property type="project" value="UniProtKB-SubCell"/>
</dbReference>
<keyword evidence="4" id="KW-0804">Transcription</keyword>
<proteinExistence type="predicted"/>
<dbReference type="EMBL" id="JAXQNO010000002">
    <property type="protein sequence ID" value="KAK4801969.1"/>
    <property type="molecule type" value="Genomic_DNA"/>
</dbReference>
<feature type="region of interest" description="Disordered" evidence="6">
    <location>
        <begin position="356"/>
        <end position="425"/>
    </location>
</feature>
<keyword evidence="2" id="KW-0805">Transcription regulation</keyword>
<dbReference type="InterPro" id="IPR015300">
    <property type="entry name" value="DNA-bd_pseudobarrel_sf"/>
</dbReference>
<evidence type="ECO:0000256" key="4">
    <source>
        <dbReference type="ARBA" id="ARBA00023163"/>
    </source>
</evidence>
<comment type="subcellular location">
    <subcellularLocation>
        <location evidence="1">Nucleus</location>
    </subcellularLocation>
</comment>
<feature type="region of interest" description="Disordered" evidence="6">
    <location>
        <begin position="1"/>
        <end position="87"/>
    </location>
</feature>
<dbReference type="SUPFAM" id="SSF101936">
    <property type="entry name" value="DNA-binding pseudobarrel domain"/>
    <property type="match status" value="1"/>
</dbReference>
<feature type="compositionally biased region" description="Polar residues" evidence="6">
    <location>
        <begin position="393"/>
        <end position="402"/>
    </location>
</feature>
<feature type="domain" description="TF-B3" evidence="7">
    <location>
        <begin position="98"/>
        <end position="203"/>
    </location>
</feature>
<sequence length="425" mass="46233">MDPFSYSSSSSSPSSSPSHHHQHHRTLTFIPPPPAGTPRNGGSRGSTLVGSWMGARFDPDDDHLNSRPTEEEEPEEPGMAAATSGGGPVAEIEKEHMFDKVVTPSDVGKLNRLVIPKQHAEKYFPLDSSANEKGLLLNFEDRNGKAWRFRYSYWNSSQSYVMTKGWSRFVKEKKLDAGDMVSFQRGVGEAGKGRLFIDWRRRPSYHPFAPPHHGQFSYDGSVYWGGSTNSAQPHPFLLHHGMERIRNSYLGQPGVNYGYGSVVNVSPCGEGSLYYLNRRGMAPPQPPQAPLGEGIHVPGGGPEPATPVVFDSVPVVHGNAAAKRVRLFGVNLDCSSSEPGNSSQDCDMLSSSSISHTITMGSQPSPHQYPAPPPPSHHQFKIISTSSSPSPSQNPHLQSMLYNGTPLMTKGKTSSSSSMSLDLDI</sequence>
<evidence type="ECO:0000256" key="6">
    <source>
        <dbReference type="SAM" id="MobiDB-lite"/>
    </source>
</evidence>
<name>A0AAN7MAF4_TRANT</name>
<dbReference type="AlphaFoldDB" id="A0AAN7MAF4"/>
<dbReference type="Proteomes" id="UP001346149">
    <property type="component" value="Unassembled WGS sequence"/>
</dbReference>